<evidence type="ECO:0000313" key="8">
    <source>
        <dbReference type="EMBL" id="QEU84094.1"/>
    </source>
</evidence>
<evidence type="ECO:0000256" key="1">
    <source>
        <dbReference type="ARBA" id="ARBA00004651"/>
    </source>
</evidence>
<protein>
    <recommendedName>
        <fullName evidence="7">MASE1 domain-containing protein</fullName>
    </recommendedName>
</protein>
<name>A0ABX6AAL4_STRVD</name>
<proteinExistence type="predicted"/>
<accession>A0ABX6AAL4</accession>
<keyword evidence="4 6" id="KW-1133">Transmembrane helix</keyword>
<comment type="subcellular location">
    <subcellularLocation>
        <location evidence="1">Cell membrane</location>
        <topology evidence="1">Multi-pass membrane protein</topology>
    </subcellularLocation>
</comment>
<feature type="transmembrane region" description="Helical" evidence="6">
    <location>
        <begin position="19"/>
        <end position="36"/>
    </location>
</feature>
<feature type="domain" description="MASE1" evidence="7">
    <location>
        <begin position="7"/>
        <end position="115"/>
    </location>
</feature>
<keyword evidence="5 6" id="KW-0472">Membrane</keyword>
<dbReference type="Pfam" id="PF05231">
    <property type="entry name" value="MASE1"/>
    <property type="match status" value="1"/>
</dbReference>
<organism evidence="8 9">
    <name type="scientific">Streptomyces viridosporus T7A</name>
    <dbReference type="NCBI Taxonomy" id="665577"/>
    <lineage>
        <taxon>Bacteria</taxon>
        <taxon>Bacillati</taxon>
        <taxon>Actinomycetota</taxon>
        <taxon>Actinomycetes</taxon>
        <taxon>Kitasatosporales</taxon>
        <taxon>Streptomycetaceae</taxon>
        <taxon>Streptomyces</taxon>
    </lineage>
</organism>
<dbReference type="EMBL" id="CP023700">
    <property type="protein sequence ID" value="QEU84094.1"/>
    <property type="molecule type" value="Genomic_DNA"/>
</dbReference>
<dbReference type="InterPro" id="IPR007895">
    <property type="entry name" value="MASE1"/>
</dbReference>
<gene>
    <name evidence="8" type="ORF">CP969_04910</name>
</gene>
<keyword evidence="9" id="KW-1185">Reference proteome</keyword>
<evidence type="ECO:0000259" key="7">
    <source>
        <dbReference type="Pfam" id="PF05231"/>
    </source>
</evidence>
<evidence type="ECO:0000256" key="4">
    <source>
        <dbReference type="ARBA" id="ARBA00022989"/>
    </source>
</evidence>
<dbReference type="Proteomes" id="UP000327143">
    <property type="component" value="Chromosome"/>
</dbReference>
<evidence type="ECO:0000256" key="6">
    <source>
        <dbReference type="SAM" id="Phobius"/>
    </source>
</evidence>
<evidence type="ECO:0000256" key="2">
    <source>
        <dbReference type="ARBA" id="ARBA00022475"/>
    </source>
</evidence>
<evidence type="ECO:0000256" key="5">
    <source>
        <dbReference type="ARBA" id="ARBA00023136"/>
    </source>
</evidence>
<evidence type="ECO:0000256" key="3">
    <source>
        <dbReference type="ARBA" id="ARBA00022692"/>
    </source>
</evidence>
<reference evidence="8 9" key="1">
    <citation type="submission" date="2017-09" db="EMBL/GenBank/DDBJ databases">
        <authorList>
            <person name="Lee N."/>
            <person name="Cho B.-K."/>
        </authorList>
    </citation>
    <scope>NUCLEOTIDE SEQUENCE [LARGE SCALE GENOMIC DNA]</scope>
    <source>
        <strain evidence="8 9">ATCC 39115</strain>
    </source>
</reference>
<sequence>MATDDLPAHAFRTVRPARWVGDAVGVLIVTPVLLLIRRAHPVLRRSRLAEAAGPAVIEGCAVPPATHHPIGLLFLVHSLPIWAALRFQLADSMLCALFASVMATVAATRRASPADDGPGGHGCGRP</sequence>
<keyword evidence="3 6" id="KW-0812">Transmembrane</keyword>
<evidence type="ECO:0000313" key="9">
    <source>
        <dbReference type="Proteomes" id="UP000327143"/>
    </source>
</evidence>
<keyword evidence="2" id="KW-1003">Cell membrane</keyword>